<gene>
    <name evidence="1" type="ORF">E2C01_071050</name>
</gene>
<dbReference type="AlphaFoldDB" id="A0A5B7I308"/>
<dbReference type="OrthoDB" id="7788983at2759"/>
<reference evidence="1 2" key="1">
    <citation type="submission" date="2019-05" db="EMBL/GenBank/DDBJ databases">
        <title>Another draft genome of Portunus trituberculatus and its Hox gene families provides insights of decapod evolution.</title>
        <authorList>
            <person name="Jeong J.-H."/>
            <person name="Song I."/>
            <person name="Kim S."/>
            <person name="Choi T."/>
            <person name="Kim D."/>
            <person name="Ryu S."/>
            <person name="Kim W."/>
        </authorList>
    </citation>
    <scope>NUCLEOTIDE SEQUENCE [LARGE SCALE GENOMIC DNA]</scope>
    <source>
        <tissue evidence="1">Muscle</tissue>
    </source>
</reference>
<organism evidence="1 2">
    <name type="scientific">Portunus trituberculatus</name>
    <name type="common">Swimming crab</name>
    <name type="synonym">Neptunus trituberculatus</name>
    <dbReference type="NCBI Taxonomy" id="210409"/>
    <lineage>
        <taxon>Eukaryota</taxon>
        <taxon>Metazoa</taxon>
        <taxon>Ecdysozoa</taxon>
        <taxon>Arthropoda</taxon>
        <taxon>Crustacea</taxon>
        <taxon>Multicrustacea</taxon>
        <taxon>Malacostraca</taxon>
        <taxon>Eumalacostraca</taxon>
        <taxon>Eucarida</taxon>
        <taxon>Decapoda</taxon>
        <taxon>Pleocyemata</taxon>
        <taxon>Brachyura</taxon>
        <taxon>Eubrachyura</taxon>
        <taxon>Portunoidea</taxon>
        <taxon>Portunidae</taxon>
        <taxon>Portuninae</taxon>
        <taxon>Portunus</taxon>
    </lineage>
</organism>
<name>A0A5B7I308_PORTR</name>
<keyword evidence="2" id="KW-1185">Reference proteome</keyword>
<evidence type="ECO:0000313" key="1">
    <source>
        <dbReference type="EMBL" id="MPC76633.1"/>
    </source>
</evidence>
<dbReference type="EMBL" id="VSRR010043814">
    <property type="protein sequence ID" value="MPC76633.1"/>
    <property type="molecule type" value="Genomic_DNA"/>
</dbReference>
<evidence type="ECO:0000313" key="2">
    <source>
        <dbReference type="Proteomes" id="UP000324222"/>
    </source>
</evidence>
<comment type="caution">
    <text evidence="1">The sequence shown here is derived from an EMBL/GenBank/DDBJ whole genome shotgun (WGS) entry which is preliminary data.</text>
</comment>
<protein>
    <submittedName>
        <fullName evidence="1">Uncharacterized protein</fullName>
    </submittedName>
</protein>
<proteinExistence type="predicted"/>
<dbReference type="Proteomes" id="UP000324222">
    <property type="component" value="Unassembled WGS sequence"/>
</dbReference>
<accession>A0A5B7I308</accession>
<sequence>MRMYHSLRSSGFGVRNKRTIYKPCKMILKFHDPTCLDETASTCGSNSSLLLAEVIPIQSIYQGKCWVGRWPGRRKGRLKVFFYSSSRRGVMGEKIN</sequence>